<evidence type="ECO:0000256" key="2">
    <source>
        <dbReference type="ARBA" id="ARBA00023242"/>
    </source>
</evidence>
<feature type="region of interest" description="Disordered" evidence="4">
    <location>
        <begin position="240"/>
        <end position="327"/>
    </location>
</feature>
<dbReference type="EMBL" id="JAOPEN010000004">
    <property type="protein sequence ID" value="KAJ4859261.1"/>
    <property type="molecule type" value="Genomic_DNA"/>
</dbReference>
<dbReference type="InterPro" id="IPR006630">
    <property type="entry name" value="La_HTH"/>
</dbReference>
<feature type="region of interest" description="Disordered" evidence="4">
    <location>
        <begin position="199"/>
        <end position="219"/>
    </location>
</feature>
<organism evidence="7 8">
    <name type="scientific">Trichoderma breve</name>
    <dbReference type="NCBI Taxonomy" id="2034170"/>
    <lineage>
        <taxon>Eukaryota</taxon>
        <taxon>Fungi</taxon>
        <taxon>Dikarya</taxon>
        <taxon>Ascomycota</taxon>
        <taxon>Pezizomycotina</taxon>
        <taxon>Sordariomycetes</taxon>
        <taxon>Hypocreomycetidae</taxon>
        <taxon>Hypocreales</taxon>
        <taxon>Hypocreaceae</taxon>
        <taxon>Trichoderma</taxon>
    </lineage>
</organism>
<evidence type="ECO:0000259" key="6">
    <source>
        <dbReference type="PROSITE" id="PS50961"/>
    </source>
</evidence>
<dbReference type="InterPro" id="IPR001138">
    <property type="entry name" value="Zn2Cys6_DnaBD"/>
</dbReference>
<dbReference type="PROSITE" id="PS50048">
    <property type="entry name" value="ZN2_CY6_FUNGAL_2"/>
    <property type="match status" value="1"/>
</dbReference>
<feature type="compositionally biased region" description="Basic and acidic residues" evidence="4">
    <location>
        <begin position="199"/>
        <end position="210"/>
    </location>
</feature>
<name>A0A9W9BG99_9HYPO</name>
<accession>A0A9W9BG99</accession>
<feature type="compositionally biased region" description="Acidic residues" evidence="4">
    <location>
        <begin position="1337"/>
        <end position="1347"/>
    </location>
</feature>
<feature type="compositionally biased region" description="Basic residues" evidence="4">
    <location>
        <begin position="266"/>
        <end position="277"/>
    </location>
</feature>
<dbReference type="SUPFAM" id="SSF57701">
    <property type="entry name" value="Zn2/Cys6 DNA-binding domain"/>
    <property type="match status" value="1"/>
</dbReference>
<feature type="compositionally biased region" description="Polar residues" evidence="4">
    <location>
        <begin position="1581"/>
        <end position="1602"/>
    </location>
</feature>
<dbReference type="Gene3D" id="6.10.140.1900">
    <property type="match status" value="1"/>
</dbReference>
<feature type="domain" description="Zn(2)-C6 fungal-type" evidence="5">
    <location>
        <begin position="1485"/>
        <end position="1514"/>
    </location>
</feature>
<dbReference type="GO" id="GO:0008270">
    <property type="term" value="F:zinc ion binding"/>
    <property type="evidence" value="ECO:0007669"/>
    <property type="project" value="InterPro"/>
</dbReference>
<feature type="region of interest" description="Disordered" evidence="4">
    <location>
        <begin position="1562"/>
        <end position="1602"/>
    </location>
</feature>
<protein>
    <submittedName>
        <fullName evidence="7">La domain-containing protein</fullName>
    </submittedName>
</protein>
<dbReference type="InterPro" id="IPR036388">
    <property type="entry name" value="WH-like_DNA-bd_sf"/>
</dbReference>
<dbReference type="Proteomes" id="UP001140511">
    <property type="component" value="Unassembled WGS sequence"/>
</dbReference>
<dbReference type="CDD" id="cd07323">
    <property type="entry name" value="LAM"/>
    <property type="match status" value="1"/>
</dbReference>
<feature type="compositionally biased region" description="Polar residues" evidence="4">
    <location>
        <begin position="441"/>
        <end position="451"/>
    </location>
</feature>
<comment type="caution">
    <text evidence="7">The sequence shown here is derived from an EMBL/GenBank/DDBJ whole genome shotgun (WGS) entry which is preliminary data.</text>
</comment>
<evidence type="ECO:0000313" key="8">
    <source>
        <dbReference type="Proteomes" id="UP001140511"/>
    </source>
</evidence>
<evidence type="ECO:0000256" key="3">
    <source>
        <dbReference type="PROSITE-ProRule" id="PRU00332"/>
    </source>
</evidence>
<sequence>MSFVSRSPKTWPYAQSSAQDSVGKLLGTLHPGLLGDILCWEAKGEARRLFESSLKKSILDYLLEHSDKAQESGSYLSIPLFMVGKRAKRAKPVVMLVSDDKVARKEAYDLILHSDIMAKYPGFELGHSDFEKLMAWAGDSVSVFSLQQEGTPDCYRLISGQEVSDKEASDRQVSGRKILASASLGALGTESIARARNVYGDRSRGDDTSPDRNSVPKQGLGPAAAALAIAGAAKYLQAGKVEKEERRRGRSRSRSFTSSDDDHSPPRSRSRSRRRQRSTSTSAKAAVGTAAVAGLVQHFRNKSRTRSKSRSRSRLRSGSRSKSTLKRSISTSARLGLFRTATAGGVVSYMGKHMLLSISHFLRDSPSIELPAHKFEASQISDCEITGLGDFDDDDDDETDTDFVETVRQGSVSDVDESKDSEMDDSYTPTSASESDRNSQRRLSISLQEPSSPEGRLIGKGKPVVCSEELDYAFFEVDMSSPSESPLNNAISLTDLDKIESGPRNTAVKTVASNGRVVHGLMSEDTLPVRLPHSKGFTEVYTARFFGSLGPGDCGGWVRDKVTGRLFGHVFAGNLSNGLTAIMPAKLVFEHARAQLDQRFALTAHQNQNAAFSFSALKEKVEYYFSIENLAGDLYLRARMDSQGFVPLHLITSFKGMRQLTDDIDIVRAVCEFSVELDFAVGDDGIERVRRSQGWESFVLPLDERDESARNSGPAYLSFKNRELKPHHKLQELKQSTLQSIDDNDDDSTYGSAAKRPLSLPKGITNMFRSRVKQAKLVKKYVCRDPTAAGLYSDVKPDFPLSQCPECSSGKTYNAYYMAADHLRRRHFQRHYQETLVNSNSRVVRLSSAVSDLRLWTEEVLAKADEPLGSSIAEVTEDEASHSTEKVSPSQDVTKNVSPSYDANENASPSHDVNENVSPSHDVNSSGPSFQPLTDAPFPYPSFDRVEPYAPLYPSWNTPLPGLSFSPHSVSTATPSSIANSPYQLYNVNSYGSRSQFQVIEEELNEVPGLTSGSLQGYELYQPSYNFDPLAPAYQPLEGPPSAAYAPKISADDDFRLYGTNFSPLTSPVLTSSDFSLFPAATTKMDESSSSAAPIVTSRQAIASRSSGRLSSDQRRKSSKFLCTICNDHPGGFRGPHELDRHMRRHDSNKMTRKFICRDPTSVGIKPDIQAINPLSKCKSCLTQEQYDTVAGAISHLYIEHMIDPSTRKSHADQSKRSLIEQLKVWCCEVQVDGNGRILAQAGDASAALQAEGDDIPGFLKALDSHKTLKSFEPGKKGESATSRTVAQLSKFQQMRESNNALTESMTSSMQLDHSSIVSSRQLDGMIYTEGEPSAMDCDDDNEDTEMTSDIPEPSGSPPAGAGGPDVQEIVCSNCFTQDSLVWPTSPEEKPLCVDCSRNLPTSQDSARPSYNGSFSPTAIAVRRERQAQRERKAQEQRDHALIGDRRGSMTNFLSSTAATTRQQQYLEQLQQPPRSSKRPRPVVACIECRKRKTRCDGQYPCLACHRSNRSCKRADPGSFNPSVGSDAEVSEPHMAPWVQDNISKPFASVANAFKNSLLSRQPERELTRNRSRSITKPDKSQTANTTDTSPVIGTGGVINNANVGAHKDLSRLHAGLASPNDVDSDDVRHTEADRWLMK</sequence>
<feature type="compositionally biased region" description="Low complexity" evidence="4">
    <location>
        <begin position="278"/>
        <end position="294"/>
    </location>
</feature>
<feature type="region of interest" description="Disordered" evidence="4">
    <location>
        <begin position="875"/>
        <end position="933"/>
    </location>
</feature>
<dbReference type="GeneID" id="80869426"/>
<keyword evidence="1 3" id="KW-0694">RNA-binding</keyword>
<evidence type="ECO:0000256" key="1">
    <source>
        <dbReference type="ARBA" id="ARBA00022884"/>
    </source>
</evidence>
<dbReference type="GO" id="GO:0003723">
    <property type="term" value="F:RNA binding"/>
    <property type="evidence" value="ECO:0007669"/>
    <property type="project" value="UniProtKB-UniRule"/>
</dbReference>
<dbReference type="InterPro" id="IPR013087">
    <property type="entry name" value="Znf_C2H2_type"/>
</dbReference>
<dbReference type="SMART" id="SM00066">
    <property type="entry name" value="GAL4"/>
    <property type="match status" value="1"/>
</dbReference>
<dbReference type="Pfam" id="PF25438">
    <property type="entry name" value="DUF7896"/>
    <property type="match status" value="2"/>
</dbReference>
<dbReference type="PROSITE" id="PS00463">
    <property type="entry name" value="ZN2_CY6_FUNGAL_1"/>
    <property type="match status" value="1"/>
</dbReference>
<feature type="region of interest" description="Disordered" evidence="4">
    <location>
        <begin position="1088"/>
        <end position="1115"/>
    </location>
</feature>
<dbReference type="PANTHER" id="PTHR42031">
    <property type="entry name" value="KEY LIME PATHOGENICITY PROTEIN"/>
    <property type="match status" value="1"/>
</dbReference>
<dbReference type="SMART" id="SM00355">
    <property type="entry name" value="ZnF_C2H2"/>
    <property type="match status" value="2"/>
</dbReference>
<gene>
    <name evidence="7" type="ORF">T069G_07528</name>
</gene>
<feature type="compositionally biased region" description="Polar residues" evidence="4">
    <location>
        <begin position="1088"/>
        <end position="1111"/>
    </location>
</feature>
<dbReference type="Pfam" id="PF05383">
    <property type="entry name" value="La"/>
    <property type="match status" value="1"/>
</dbReference>
<feature type="region of interest" description="Disordered" evidence="4">
    <location>
        <begin position="1458"/>
        <end position="1479"/>
    </location>
</feature>
<dbReference type="PROSITE" id="PS50961">
    <property type="entry name" value="HTH_LA"/>
    <property type="match status" value="1"/>
</dbReference>
<dbReference type="CDD" id="cd00067">
    <property type="entry name" value="GAL4"/>
    <property type="match status" value="1"/>
</dbReference>
<feature type="compositionally biased region" description="Polar residues" evidence="4">
    <location>
        <begin position="886"/>
        <end position="932"/>
    </location>
</feature>
<dbReference type="RefSeq" id="XP_056028317.1">
    <property type="nucleotide sequence ID" value="XM_056174738.1"/>
</dbReference>
<dbReference type="InterPro" id="IPR057218">
    <property type="entry name" value="DUF7896"/>
</dbReference>
<evidence type="ECO:0000259" key="5">
    <source>
        <dbReference type="PROSITE" id="PS50048"/>
    </source>
</evidence>
<dbReference type="InterPro" id="IPR036390">
    <property type="entry name" value="WH_DNA-bd_sf"/>
</dbReference>
<keyword evidence="2" id="KW-0539">Nucleus</keyword>
<dbReference type="InterPro" id="IPR036864">
    <property type="entry name" value="Zn2-C6_fun-type_DNA-bd_sf"/>
</dbReference>
<dbReference type="Gene3D" id="1.10.10.10">
    <property type="entry name" value="Winged helix-like DNA-binding domain superfamily/Winged helix DNA-binding domain"/>
    <property type="match status" value="1"/>
</dbReference>
<keyword evidence="8" id="KW-1185">Reference proteome</keyword>
<feature type="region of interest" description="Disordered" evidence="4">
    <location>
        <begin position="735"/>
        <end position="756"/>
    </location>
</feature>
<feature type="region of interest" description="Disordered" evidence="4">
    <location>
        <begin position="406"/>
        <end position="460"/>
    </location>
</feature>
<feature type="domain" description="HTH La-type RNA-binding" evidence="6">
    <location>
        <begin position="607"/>
        <end position="698"/>
    </location>
</feature>
<dbReference type="Gene3D" id="4.10.240.10">
    <property type="entry name" value="Zn(2)-C6 fungal-type DNA-binding domain"/>
    <property type="match status" value="1"/>
</dbReference>
<feature type="compositionally biased region" description="Low complexity" evidence="4">
    <location>
        <begin position="1463"/>
        <end position="1475"/>
    </location>
</feature>
<proteinExistence type="predicted"/>
<evidence type="ECO:0000256" key="4">
    <source>
        <dbReference type="SAM" id="MobiDB-lite"/>
    </source>
</evidence>
<reference evidence="7" key="1">
    <citation type="submission" date="2022-09" db="EMBL/GenBank/DDBJ databases">
        <title>Chromosome-level assembly of Trichoderma breve T069, a fungus used in development of biopesticide product.</title>
        <authorList>
            <person name="Lin R."/>
            <person name="Liu T."/>
        </authorList>
    </citation>
    <scope>NUCLEOTIDE SEQUENCE</scope>
    <source>
        <strain evidence="7">T069</strain>
    </source>
</reference>
<dbReference type="PANTHER" id="PTHR42031:SF1">
    <property type="entry name" value="KEY LIME PATHOGENICITY PROTEIN"/>
    <property type="match status" value="1"/>
</dbReference>
<dbReference type="GO" id="GO:0000981">
    <property type="term" value="F:DNA-binding transcription factor activity, RNA polymerase II-specific"/>
    <property type="evidence" value="ECO:0007669"/>
    <property type="project" value="InterPro"/>
</dbReference>
<evidence type="ECO:0000313" key="7">
    <source>
        <dbReference type="EMBL" id="KAJ4859261.1"/>
    </source>
</evidence>
<feature type="compositionally biased region" description="Basic residues" evidence="4">
    <location>
        <begin position="299"/>
        <end position="325"/>
    </location>
</feature>
<dbReference type="SMART" id="SM00715">
    <property type="entry name" value="LA"/>
    <property type="match status" value="1"/>
</dbReference>
<feature type="region of interest" description="Disordered" evidence="4">
    <location>
        <begin position="1331"/>
        <end position="1365"/>
    </location>
</feature>
<dbReference type="SUPFAM" id="SSF46785">
    <property type="entry name" value="Winged helix' DNA-binding domain"/>
    <property type="match status" value="1"/>
</dbReference>
<dbReference type="Pfam" id="PF00172">
    <property type="entry name" value="Zn_clus"/>
    <property type="match status" value="1"/>
</dbReference>